<accession>A0ABU6Z8J9</accession>
<evidence type="ECO:0000313" key="2">
    <source>
        <dbReference type="EMBL" id="MED6217934.1"/>
    </source>
</evidence>
<organism evidence="2 3">
    <name type="scientific">Stylosanthes scabra</name>
    <dbReference type="NCBI Taxonomy" id="79078"/>
    <lineage>
        <taxon>Eukaryota</taxon>
        <taxon>Viridiplantae</taxon>
        <taxon>Streptophyta</taxon>
        <taxon>Embryophyta</taxon>
        <taxon>Tracheophyta</taxon>
        <taxon>Spermatophyta</taxon>
        <taxon>Magnoliopsida</taxon>
        <taxon>eudicotyledons</taxon>
        <taxon>Gunneridae</taxon>
        <taxon>Pentapetalae</taxon>
        <taxon>rosids</taxon>
        <taxon>fabids</taxon>
        <taxon>Fabales</taxon>
        <taxon>Fabaceae</taxon>
        <taxon>Papilionoideae</taxon>
        <taxon>50 kb inversion clade</taxon>
        <taxon>dalbergioids sensu lato</taxon>
        <taxon>Dalbergieae</taxon>
        <taxon>Pterocarpus clade</taxon>
        <taxon>Stylosanthes</taxon>
    </lineage>
</organism>
<evidence type="ECO:0000313" key="3">
    <source>
        <dbReference type="Proteomes" id="UP001341840"/>
    </source>
</evidence>
<keyword evidence="3" id="KW-1185">Reference proteome</keyword>
<dbReference type="EMBL" id="JASCZI010271935">
    <property type="protein sequence ID" value="MED6217934.1"/>
    <property type="molecule type" value="Genomic_DNA"/>
</dbReference>
<dbReference type="PANTHER" id="PTHR23030">
    <property type="entry name" value="PCD6 INTERACTING PROTEIN-RELATED"/>
    <property type="match status" value="1"/>
</dbReference>
<name>A0ABU6Z8J9_9FABA</name>
<dbReference type="Pfam" id="PF03097">
    <property type="entry name" value="BRO1"/>
    <property type="match status" value="2"/>
</dbReference>
<sequence>MNNDNPGKPNPERVLSIPVKKSDAVELYRPLRNFVCGRYSESDAVKVESVLESMSKCRMDMVERGDLSLPRQRDCLLHYLKCLCMVEPLFTAISSDSDYDSEPIMFVWYDAFCEHGVSSQRNSIQLEKAAVLFNLGAVCSQIGASCDLTTALGRHLAIDAFNASAGFFLKLWKDYAKDVSATLDLTLLFAEILQCLFSAQASELKLQQHNATVSFKSVSKLYESAYDLLLRDSAATAYVLKFDRTWVTHLYQKVEFFKAEARRRGSLLKSKRPDTSELVQQCPLEKLFTWICRRPDQWIPKQQPIYLDFLLSEYNPFKIVDGKLIANPWSMLPPYPKKFAILSSSSSSNIFAIPLKKSEDLDLYEPLRNYFVLKYSEIMAKRVEGLLEMLNRLRSEMQRDDLSLPIRRDSLIRYLKCLHMIEPFFPMTTSPNPPVFVWYDAFNPQESSSQHSIHLEKASVLFNLGALCTHIAASCDLTTIQGYRVAIDALHDASHWFAKLPLVAARASATTIDLSVSYAKLLCEVISAQVTDLKWNYPHSHSDSDGSSLPIYPVPLLYQKAYDLLTSGPLAENVVQSSIHQYLESKMKTCHVNTASIDVIGEFLLGYCQVISLLPEGCQPRCLDLLSEAGPVMIKDGNLVANLRGSDIVVGGDELHADQTTQ</sequence>
<dbReference type="PANTHER" id="PTHR23030:SF30">
    <property type="entry name" value="TYROSINE-PROTEIN PHOSPHATASE NON-RECEPTOR TYPE 23"/>
    <property type="match status" value="1"/>
</dbReference>
<evidence type="ECO:0000259" key="1">
    <source>
        <dbReference type="PROSITE" id="PS51180"/>
    </source>
</evidence>
<feature type="domain" description="BRO1" evidence="1">
    <location>
        <begin position="13"/>
        <end position="404"/>
    </location>
</feature>
<dbReference type="InterPro" id="IPR004328">
    <property type="entry name" value="BRO1_dom"/>
</dbReference>
<dbReference type="Gene3D" id="1.25.40.280">
    <property type="entry name" value="alix/aip1 like domains"/>
    <property type="match status" value="2"/>
</dbReference>
<proteinExistence type="predicted"/>
<protein>
    <recommendedName>
        <fullName evidence="1">BRO1 domain-containing protein</fullName>
    </recommendedName>
</protein>
<dbReference type="PROSITE" id="PS51180">
    <property type="entry name" value="BRO1"/>
    <property type="match status" value="2"/>
</dbReference>
<feature type="domain" description="BRO1" evidence="1">
    <location>
        <begin position="400"/>
        <end position="632"/>
    </location>
</feature>
<dbReference type="Proteomes" id="UP001341840">
    <property type="component" value="Unassembled WGS sequence"/>
</dbReference>
<reference evidence="2 3" key="1">
    <citation type="journal article" date="2023" name="Plants (Basel)">
        <title>Bridging the Gap: Combining Genomics and Transcriptomics Approaches to Understand Stylosanthes scabra, an Orphan Legume from the Brazilian Caatinga.</title>
        <authorList>
            <person name="Ferreira-Neto J.R.C."/>
            <person name="da Silva M.D."/>
            <person name="Binneck E."/>
            <person name="de Melo N.F."/>
            <person name="da Silva R.H."/>
            <person name="de Melo A.L.T.M."/>
            <person name="Pandolfi V."/>
            <person name="Bustamante F.O."/>
            <person name="Brasileiro-Vidal A.C."/>
            <person name="Benko-Iseppon A.M."/>
        </authorList>
    </citation>
    <scope>NUCLEOTIDE SEQUENCE [LARGE SCALE GENOMIC DNA]</scope>
    <source>
        <tissue evidence="2">Leaves</tissue>
    </source>
</reference>
<comment type="caution">
    <text evidence="2">The sequence shown here is derived from an EMBL/GenBank/DDBJ whole genome shotgun (WGS) entry which is preliminary data.</text>
</comment>
<gene>
    <name evidence="2" type="ORF">PIB30_022225</name>
</gene>
<dbReference type="InterPro" id="IPR038499">
    <property type="entry name" value="BRO1_sf"/>
</dbReference>
<dbReference type="SMART" id="SM01041">
    <property type="entry name" value="BRO1"/>
    <property type="match status" value="2"/>
</dbReference>